<evidence type="ECO:0000256" key="1">
    <source>
        <dbReference type="ARBA" id="ARBA00004201"/>
    </source>
</evidence>
<organism evidence="8 9">
    <name type="scientific">Serendipita vermifera MAFF 305830</name>
    <dbReference type="NCBI Taxonomy" id="933852"/>
    <lineage>
        <taxon>Eukaryota</taxon>
        <taxon>Fungi</taxon>
        <taxon>Dikarya</taxon>
        <taxon>Basidiomycota</taxon>
        <taxon>Agaricomycotina</taxon>
        <taxon>Agaricomycetes</taxon>
        <taxon>Sebacinales</taxon>
        <taxon>Serendipitaceae</taxon>
        <taxon>Serendipita</taxon>
    </lineage>
</organism>
<dbReference type="InterPro" id="IPR045152">
    <property type="entry name" value="EDC4-like"/>
</dbReference>
<feature type="region of interest" description="Disordered" evidence="7">
    <location>
        <begin position="828"/>
        <end position="879"/>
    </location>
</feature>
<feature type="compositionally biased region" description="Low complexity" evidence="7">
    <location>
        <begin position="161"/>
        <end position="174"/>
    </location>
</feature>
<comment type="similarity">
    <text evidence="2">Belongs to the WD repeat EDC4 family.</text>
</comment>
<name>A0A0C2XRW7_SERVB</name>
<evidence type="ECO:0000256" key="7">
    <source>
        <dbReference type="SAM" id="MobiDB-lite"/>
    </source>
</evidence>
<feature type="region of interest" description="Disordered" evidence="7">
    <location>
        <begin position="1259"/>
        <end position="1322"/>
    </location>
</feature>
<feature type="compositionally biased region" description="Low complexity" evidence="7">
    <location>
        <begin position="1288"/>
        <end position="1312"/>
    </location>
</feature>
<dbReference type="EMBL" id="KN824281">
    <property type="protein sequence ID" value="KIM31632.1"/>
    <property type="molecule type" value="Genomic_DNA"/>
</dbReference>
<proteinExistence type="inferred from homology"/>
<keyword evidence="4" id="KW-0853">WD repeat</keyword>
<dbReference type="InterPro" id="IPR036322">
    <property type="entry name" value="WD40_repeat_dom_sf"/>
</dbReference>
<evidence type="ECO:0000313" key="9">
    <source>
        <dbReference type="Proteomes" id="UP000054097"/>
    </source>
</evidence>
<dbReference type="OrthoDB" id="21128at2759"/>
<feature type="coiled-coil region" evidence="6">
    <location>
        <begin position="1189"/>
        <end position="1216"/>
    </location>
</feature>
<keyword evidence="3" id="KW-0963">Cytoplasm</keyword>
<evidence type="ECO:0008006" key="10">
    <source>
        <dbReference type="Google" id="ProtNLM"/>
    </source>
</evidence>
<dbReference type="PANTHER" id="PTHR15598">
    <property type="entry name" value="ENHANCER OF MRNA-DECAPPING PROTEIN 4"/>
    <property type="match status" value="1"/>
</dbReference>
<accession>A0A0C2XRW7</accession>
<evidence type="ECO:0000256" key="6">
    <source>
        <dbReference type="SAM" id="Coils"/>
    </source>
</evidence>
<reference evidence="9" key="2">
    <citation type="submission" date="2015-01" db="EMBL/GenBank/DDBJ databases">
        <title>Evolutionary Origins and Diversification of the Mycorrhizal Mutualists.</title>
        <authorList>
            <consortium name="DOE Joint Genome Institute"/>
            <consortium name="Mycorrhizal Genomics Consortium"/>
            <person name="Kohler A."/>
            <person name="Kuo A."/>
            <person name="Nagy L.G."/>
            <person name="Floudas D."/>
            <person name="Copeland A."/>
            <person name="Barry K.W."/>
            <person name="Cichocki N."/>
            <person name="Veneault-Fourrey C."/>
            <person name="LaButti K."/>
            <person name="Lindquist E.A."/>
            <person name="Lipzen A."/>
            <person name="Lundell T."/>
            <person name="Morin E."/>
            <person name="Murat C."/>
            <person name="Riley R."/>
            <person name="Ohm R."/>
            <person name="Sun H."/>
            <person name="Tunlid A."/>
            <person name="Henrissat B."/>
            <person name="Grigoriev I.V."/>
            <person name="Hibbett D.S."/>
            <person name="Martin F."/>
        </authorList>
    </citation>
    <scope>NUCLEOTIDE SEQUENCE [LARGE SCALE GENOMIC DNA]</scope>
    <source>
        <strain evidence="9">MAFF 305830</strain>
    </source>
</reference>
<keyword evidence="5" id="KW-0677">Repeat</keyword>
<dbReference type="HOGENOM" id="CLU_005468_0_0_1"/>
<gene>
    <name evidence="8" type="ORF">M408DRAFT_14833</name>
</gene>
<feature type="compositionally biased region" description="Pro residues" evidence="7">
    <location>
        <begin position="191"/>
        <end position="207"/>
    </location>
</feature>
<feature type="compositionally biased region" description="Low complexity" evidence="7">
    <location>
        <begin position="90"/>
        <end position="114"/>
    </location>
</feature>
<dbReference type="GO" id="GO:0000932">
    <property type="term" value="C:P-body"/>
    <property type="evidence" value="ECO:0007669"/>
    <property type="project" value="UniProtKB-SubCell"/>
</dbReference>
<feature type="compositionally biased region" description="Polar residues" evidence="7">
    <location>
        <begin position="329"/>
        <end position="348"/>
    </location>
</feature>
<dbReference type="STRING" id="933852.A0A0C2XRW7"/>
<evidence type="ECO:0000256" key="5">
    <source>
        <dbReference type="ARBA" id="ARBA00022737"/>
    </source>
</evidence>
<feature type="compositionally biased region" description="Polar residues" evidence="7">
    <location>
        <begin position="1259"/>
        <end position="1284"/>
    </location>
</feature>
<dbReference type="Proteomes" id="UP000054097">
    <property type="component" value="Unassembled WGS sequence"/>
</dbReference>
<evidence type="ECO:0000256" key="4">
    <source>
        <dbReference type="ARBA" id="ARBA00022574"/>
    </source>
</evidence>
<keyword evidence="9" id="KW-1185">Reference proteome</keyword>
<reference evidence="8 9" key="1">
    <citation type="submission" date="2014-04" db="EMBL/GenBank/DDBJ databases">
        <authorList>
            <consortium name="DOE Joint Genome Institute"/>
            <person name="Kuo A."/>
            <person name="Zuccaro A."/>
            <person name="Kohler A."/>
            <person name="Nagy L.G."/>
            <person name="Floudas D."/>
            <person name="Copeland A."/>
            <person name="Barry K.W."/>
            <person name="Cichocki N."/>
            <person name="Veneault-Fourrey C."/>
            <person name="LaButti K."/>
            <person name="Lindquist E.A."/>
            <person name="Lipzen A."/>
            <person name="Lundell T."/>
            <person name="Morin E."/>
            <person name="Murat C."/>
            <person name="Sun H."/>
            <person name="Tunlid A."/>
            <person name="Henrissat B."/>
            <person name="Grigoriev I.V."/>
            <person name="Hibbett D.S."/>
            <person name="Martin F."/>
            <person name="Nordberg H.P."/>
            <person name="Cantor M.N."/>
            <person name="Hua S.X."/>
        </authorList>
    </citation>
    <scope>NUCLEOTIDE SEQUENCE [LARGE SCALE GENOMIC DNA]</scope>
    <source>
        <strain evidence="8 9">MAFF 305830</strain>
    </source>
</reference>
<feature type="compositionally biased region" description="Polar residues" evidence="7">
    <location>
        <begin position="271"/>
        <end position="283"/>
    </location>
</feature>
<feature type="compositionally biased region" description="Basic residues" evidence="7">
    <location>
        <begin position="966"/>
        <end position="977"/>
    </location>
</feature>
<feature type="region of interest" description="Disordered" evidence="7">
    <location>
        <begin position="1"/>
        <end position="361"/>
    </location>
</feature>
<dbReference type="Gene3D" id="2.130.10.10">
    <property type="entry name" value="YVTN repeat-like/Quinoprotein amine dehydrogenase"/>
    <property type="match status" value="1"/>
</dbReference>
<protein>
    <recommendedName>
        <fullName evidence="10">Enhancer of mRNA-decapping protein 4 WD40 repeat region domain-containing protein</fullName>
    </recommendedName>
</protein>
<comment type="subcellular location">
    <subcellularLocation>
        <location evidence="1">Cytoplasm</location>
        <location evidence="1">P-body</location>
    </subcellularLocation>
</comment>
<feature type="compositionally biased region" description="Low complexity" evidence="7">
    <location>
        <begin position="248"/>
        <end position="270"/>
    </location>
</feature>
<dbReference type="PANTHER" id="PTHR15598:SF5">
    <property type="entry name" value="ENHANCER OF MRNA-DECAPPING PROTEIN 4"/>
    <property type="match status" value="1"/>
</dbReference>
<evidence type="ECO:0000313" key="8">
    <source>
        <dbReference type="EMBL" id="KIM31632.1"/>
    </source>
</evidence>
<feature type="compositionally biased region" description="Polar residues" evidence="7">
    <location>
        <begin position="847"/>
        <end position="862"/>
    </location>
</feature>
<feature type="region of interest" description="Disordered" evidence="7">
    <location>
        <begin position="911"/>
        <end position="994"/>
    </location>
</feature>
<dbReference type="GO" id="GO:0031087">
    <property type="term" value="P:deadenylation-independent decapping of nuclear-transcribed mRNA"/>
    <property type="evidence" value="ECO:0007669"/>
    <property type="project" value="InterPro"/>
</dbReference>
<dbReference type="InterPro" id="IPR015943">
    <property type="entry name" value="WD40/YVTN_repeat-like_dom_sf"/>
</dbReference>
<sequence length="1457" mass="158114">MAEPPSHVIHSPLPSRPSPVQPASALDELLKGMHSATPQPEGTRTPPQNQLQVQVQQQQQQQQQPVSLPPPQPQLQAQSGPQMDLLAFLSQPNPSSSPASVSSSQPVQQDQSNPGRMLLDQLLSGAQPQPQPQPPAQSTRAPEPGRTTPRQELSNLHENLSQQTQSQQQQQQQQPRKTAFDFVSPLDAFQQPPPPVASLPKPAPPNTTSPLRDATLGSEPNAGSQDGDSTKRKSIDLLEQLTRAAPLTHQTTTMNTTSSMPPMESSFPSSQTMSYTSPAQQPQPMGGYRPQPQIPPMDSMLPRDHSPALLGQTPPSTSPGYGMSGPIMANQQMQTLAQSRASPTSKNTRPGGGNAGKKDWKSKGANEFLKSRSPAGPQSFTLDLSLPLAATSASSDRLHITPIALLKLESIYVPGCTIGVSHWIAYAMTKGRVRLIARANGARALLKLPGTFFANSSIVDLVTSGNRLAGVTSDGGFVVWEVPPMVDDDIPSLLLVAVPPNPNNPYKSIKWHPTDPDVLALATTSEVHLINVQRLYHIHGGDSISQNVLVGDAEVFPATIEGFANILGTTVQPEHQIAAFAFDQSHNALATISQEGTLNLWAVGSQPPPSYQPSYGGQPIYSQQSQQPMWSGKINGEGPPSSLFFMDQAQGIVIGRKRNTVVQLVAPRSTNVQASVKFVHGNGVFGAPNNNGAGVTDDREFFAHLAYDPRIRCLWAASSHRASLMALRIVPPNTGKQGVETPLHFEQILDFPILHPTISLGILVSSDGNEVEEMERGSSGMDMTGTGTGTGGEMPMALVAYVIHSGGVDQVLIGKQDLESASQAALVKLPPVPNPQPQSLPMRTESPLGTNPPITNPANASHPSGPREQIKKNSIPAPPAAVPLIPPAPVATAAPISQPVAAATAYEPPPSFGTSAPNAALSPGRNFGPMDTTSPVRPRSPASDVDADLVENPMVDTRAGESGSKKSGRRGRDKRGGHYNTDRGGMSDSGASGLVHDASSNIVKEIQRVEEGLQNKIAVVVGKEFRDQQRRLEQMHDQDRFNAAEFQERLVKNLSGELVKSTGRVFEAALKTEVQRTILPAIEILTRTEIRQVVDNQIAQGISQSMNQTLPNEIERLLLRPDVSSHVARTFSSTVTPLIERHVKDSINRVLIPSYQESTSEMYDQLYRVISEEILNLKKEIVTWQSDALKGQESLLREMEMSIRSLTDQVKSLSAQRAATPYHPSHRSSPAPIPVHMRQQSTTYSPMDKMANVTNWQQMASTAKQPQDMPTPSMHSGMQHQQLPGTLPVPMNPQHQPPQQIQSHPFQTQQQAPPQPQYRHDTPTEDWEKVFLQALSSPDIRSLREVLAHCPADKVMPLVGPLLVGQTIVLSVIHKLAGCLADVETLEESISLLWWLTRSSQVLDAHDRIIHDYLDKMLPNIQENLFRAIPRFASAGPQYNRQLSDLLQTLVIKAHHQ</sequence>
<dbReference type="SUPFAM" id="SSF50978">
    <property type="entry name" value="WD40 repeat-like"/>
    <property type="match status" value="1"/>
</dbReference>
<evidence type="ECO:0000256" key="2">
    <source>
        <dbReference type="ARBA" id="ARBA00009639"/>
    </source>
</evidence>
<keyword evidence="6" id="KW-0175">Coiled coil</keyword>
<evidence type="ECO:0000256" key="3">
    <source>
        <dbReference type="ARBA" id="ARBA00022490"/>
    </source>
</evidence>
<feature type="compositionally biased region" description="Low complexity" evidence="7">
    <location>
        <begin position="46"/>
        <end position="66"/>
    </location>
</feature>
<feature type="compositionally biased region" description="Polar residues" evidence="7">
    <location>
        <begin position="148"/>
        <end position="160"/>
    </location>
</feature>